<dbReference type="Gene3D" id="1.10.620.20">
    <property type="entry name" value="Ribonucleotide Reductase, subunit A"/>
    <property type="match status" value="1"/>
</dbReference>
<protein>
    <submittedName>
        <fullName evidence="1">Diiron oxygenase</fullName>
    </submittedName>
</protein>
<dbReference type="RefSeq" id="WP_345716329.1">
    <property type="nucleotide sequence ID" value="NZ_BAABFP010000004.1"/>
</dbReference>
<dbReference type="Pfam" id="PF11583">
    <property type="entry name" value="AurF"/>
    <property type="match status" value="1"/>
</dbReference>
<dbReference type="InterPro" id="IPR025859">
    <property type="entry name" value="AurF/CmlI"/>
</dbReference>
<accession>A0ABW1JEF7</accession>
<reference evidence="2" key="1">
    <citation type="journal article" date="2019" name="Int. J. Syst. Evol. Microbiol.">
        <title>The Global Catalogue of Microorganisms (GCM) 10K type strain sequencing project: providing services to taxonomists for standard genome sequencing and annotation.</title>
        <authorList>
            <consortium name="The Broad Institute Genomics Platform"/>
            <consortium name="The Broad Institute Genome Sequencing Center for Infectious Disease"/>
            <person name="Wu L."/>
            <person name="Ma J."/>
        </authorList>
    </citation>
    <scope>NUCLEOTIDE SEQUENCE [LARGE SCALE GENOMIC DNA]</scope>
    <source>
        <strain evidence="2">KACC 14249</strain>
    </source>
</reference>
<dbReference type="Proteomes" id="UP001596189">
    <property type="component" value="Unassembled WGS sequence"/>
</dbReference>
<dbReference type="InterPro" id="IPR009078">
    <property type="entry name" value="Ferritin-like_SF"/>
</dbReference>
<comment type="caution">
    <text evidence="1">The sequence shown here is derived from an EMBL/GenBank/DDBJ whole genome shotgun (WGS) entry which is preliminary data.</text>
</comment>
<dbReference type="SUPFAM" id="SSF47240">
    <property type="entry name" value="Ferritin-like"/>
    <property type="match status" value="1"/>
</dbReference>
<evidence type="ECO:0000313" key="2">
    <source>
        <dbReference type="Proteomes" id="UP001596189"/>
    </source>
</evidence>
<organism evidence="1 2">
    <name type="scientific">Angustibacter luteus</name>
    <dbReference type="NCBI Taxonomy" id="658456"/>
    <lineage>
        <taxon>Bacteria</taxon>
        <taxon>Bacillati</taxon>
        <taxon>Actinomycetota</taxon>
        <taxon>Actinomycetes</taxon>
        <taxon>Kineosporiales</taxon>
        <taxon>Kineosporiaceae</taxon>
    </lineage>
</organism>
<evidence type="ECO:0000313" key="1">
    <source>
        <dbReference type="EMBL" id="MFC6007535.1"/>
    </source>
</evidence>
<name>A0ABW1JEF7_9ACTN</name>
<dbReference type="InterPro" id="IPR012348">
    <property type="entry name" value="RNR-like"/>
</dbReference>
<sequence>MPVTARTDREVVPTRLLASSAKASFDPNVALDWQAPLAPDLHGMSPEWSSLYGTPLWDELSPQQQVRLTQHEFASISGVGIWFEMILMQLVLRDVYDDDPSLPHVQFALTEIGDECRHSVMFARMASAYGCPAYGPSKAGRRLGRLFKTIGYGPAAYAAILVAEEVLDILQRDLIRDERVQPLSREVSRIHVLEEARHMRFAREELARRAPHLSPAQRRRHRAVIAIVADVIVSNLVHPGVYAAVDLDPLRAKEAAAGNEHYAEQLRSSASQLTGFLDDLGLMGGPTMRLWRRTRLIA</sequence>
<gene>
    <name evidence="1" type="ORF">ACFQDO_10385</name>
</gene>
<keyword evidence="2" id="KW-1185">Reference proteome</keyword>
<dbReference type="EMBL" id="JBHSRD010000003">
    <property type="protein sequence ID" value="MFC6007535.1"/>
    <property type="molecule type" value="Genomic_DNA"/>
</dbReference>
<proteinExistence type="predicted"/>